<dbReference type="PATRIC" id="fig|188932.3.peg.4216"/>
<gene>
    <name evidence="1" type="ORF">AY601_4060</name>
</gene>
<accession>A0A127VI88</accession>
<dbReference type="AlphaFoldDB" id="A0A127VI88"/>
<dbReference type="EMBL" id="CP014504">
    <property type="protein sequence ID" value="AMQ00911.1"/>
    <property type="molecule type" value="Genomic_DNA"/>
</dbReference>
<organism evidence="1 2">
    <name type="scientific">Pedobacter cryoconitis</name>
    <dbReference type="NCBI Taxonomy" id="188932"/>
    <lineage>
        <taxon>Bacteria</taxon>
        <taxon>Pseudomonadati</taxon>
        <taxon>Bacteroidota</taxon>
        <taxon>Sphingobacteriia</taxon>
        <taxon>Sphingobacteriales</taxon>
        <taxon>Sphingobacteriaceae</taxon>
        <taxon>Pedobacter</taxon>
    </lineage>
</organism>
<dbReference type="Proteomes" id="UP000071561">
    <property type="component" value="Chromosome"/>
</dbReference>
<keyword evidence="2" id="KW-1185">Reference proteome</keyword>
<evidence type="ECO:0000313" key="2">
    <source>
        <dbReference type="Proteomes" id="UP000071561"/>
    </source>
</evidence>
<name>A0A127VI88_9SPHI</name>
<evidence type="ECO:0000313" key="1">
    <source>
        <dbReference type="EMBL" id="AMQ00911.1"/>
    </source>
</evidence>
<reference evidence="1 2" key="1">
    <citation type="submission" date="2016-03" db="EMBL/GenBank/DDBJ databases">
        <title>Complete genome sequence of Pedobacter cryoconitis PAMC 27485.</title>
        <authorList>
            <person name="Lee J."/>
            <person name="Kim O.-S."/>
        </authorList>
    </citation>
    <scope>NUCLEOTIDE SEQUENCE [LARGE SCALE GENOMIC DNA]</scope>
    <source>
        <strain evidence="1 2">PAMC 27485</strain>
    </source>
</reference>
<dbReference type="KEGG" id="pcm:AY601_4060"/>
<protein>
    <submittedName>
        <fullName evidence="1">Uncharacterized protein</fullName>
    </submittedName>
</protein>
<dbReference type="OrthoDB" id="755738at2"/>
<proteinExistence type="predicted"/>
<dbReference type="RefSeq" id="WP_068404423.1">
    <property type="nucleotide sequence ID" value="NZ_CP014504.1"/>
</dbReference>
<sequence length="303" mass="33219">MYKLKNIPLSDFGFEPGQQPGSNIGLSGFLNMPGRFGDTFFDWAGEVGIEPYVSAEDISLGGFSGRDLNLTGYIKGTDRVDCEFKREGLVSLIDTFTGLVPLECKWGTFNVYVNGSVTAEFIHDTFLKITIPFREPIVDMSGVIPTGNDAGFGIDGVSFKSLGADQLELSGDRRNRPAPKSMDAIAYGKEAYQITNTVAPELILKLFIKQSTYAEFRSKIMSLQALLAAPGLRTLSARNDKLRSFFVKDGFTVDSLYSNQGLFSGIVECKLIEDGIIDPFTDLVNNLGELITDNNGNTIRVRI</sequence>